<comment type="caution">
    <text evidence="1">The sequence shown here is derived from an EMBL/GenBank/DDBJ whole genome shotgun (WGS) entry which is preliminary data.</text>
</comment>
<organism evidence="1 2">
    <name type="scientific">Muribaculum caecicola</name>
    <dbReference type="NCBI Taxonomy" id="3038144"/>
    <lineage>
        <taxon>Bacteria</taxon>
        <taxon>Pseudomonadati</taxon>
        <taxon>Bacteroidota</taxon>
        <taxon>Bacteroidia</taxon>
        <taxon>Bacteroidales</taxon>
        <taxon>Muribaculaceae</taxon>
        <taxon>Muribaculum</taxon>
    </lineage>
</organism>
<proteinExistence type="predicted"/>
<keyword evidence="2" id="KW-1185">Reference proteome</keyword>
<protein>
    <submittedName>
        <fullName evidence="1">NAD kinase</fullName>
    </submittedName>
</protein>
<name>A0AC61S7Q1_9BACT</name>
<gene>
    <name evidence="1" type="ORF">E5990_01445</name>
</gene>
<keyword evidence="1" id="KW-0808">Transferase</keyword>
<accession>A0AC61S7Q1</accession>
<sequence>MKIAIYGSRHQSGYIGYIADLVGELHKRGIEVLMAEKLFVHMAQNLPSAPEVDSVVGNSQISQYADLAFSIGGDGTFLRTAQWVAPYEIPVFGINTGHLGYLSDHRMARDFNWIDSLIAGDYSVEPRTMLKVESPTLRSENGFWPHALNEVAVLKKDTASMIDIEAYVDGVFLANYRADGLIVATPTGSTGYNLSVGGPILQPTAPVNVISPIAAHSLSMRPLVISNDAEVQLVTTSRAGSFRLSLDGRSLSLDEGERIVISRSFVTTKIVIRPEHNFADTLRQKLYWGVLNVK</sequence>
<evidence type="ECO:0000313" key="2">
    <source>
        <dbReference type="Proteomes" id="UP000305401"/>
    </source>
</evidence>
<dbReference type="Proteomes" id="UP000305401">
    <property type="component" value="Unassembled WGS sequence"/>
</dbReference>
<reference evidence="1" key="1">
    <citation type="submission" date="2019-04" db="EMBL/GenBank/DDBJ databases">
        <title>Microbes associate with the intestines of laboratory mice.</title>
        <authorList>
            <person name="Navarre W."/>
            <person name="Wong E."/>
            <person name="Huang K.C."/>
            <person name="Tropini C."/>
            <person name="Ng K."/>
            <person name="Yu B."/>
        </authorList>
    </citation>
    <scope>NUCLEOTIDE SEQUENCE</scope>
    <source>
        <strain evidence="1">NM86_A22</strain>
    </source>
</reference>
<evidence type="ECO:0000313" key="1">
    <source>
        <dbReference type="EMBL" id="THG54878.1"/>
    </source>
</evidence>
<keyword evidence="1" id="KW-0418">Kinase</keyword>
<dbReference type="EMBL" id="SSTG01000008">
    <property type="protein sequence ID" value="THG54878.1"/>
    <property type="molecule type" value="Genomic_DNA"/>
</dbReference>